<comment type="caution">
    <text evidence="3">The sequence shown here is derived from an EMBL/GenBank/DDBJ whole genome shotgun (WGS) entry which is preliminary data.</text>
</comment>
<evidence type="ECO:0000256" key="1">
    <source>
        <dbReference type="ARBA" id="ARBA00022801"/>
    </source>
</evidence>
<keyword evidence="4" id="KW-1185">Reference proteome</keyword>
<dbReference type="Gene3D" id="3.90.79.10">
    <property type="entry name" value="Nucleoside Triphosphate Pyrophosphohydrolase"/>
    <property type="match status" value="1"/>
</dbReference>
<keyword evidence="1" id="KW-0378">Hydrolase</keyword>
<dbReference type="AlphaFoldDB" id="A0AAN8MGX9"/>
<dbReference type="PANTHER" id="PTHR43736:SF1">
    <property type="entry name" value="DIHYDRONEOPTERIN TRIPHOSPHATE DIPHOSPHATASE"/>
    <property type="match status" value="1"/>
</dbReference>
<dbReference type="InterPro" id="IPR020084">
    <property type="entry name" value="NUDIX_hydrolase_CS"/>
</dbReference>
<dbReference type="PROSITE" id="PS51462">
    <property type="entry name" value="NUDIX"/>
    <property type="match status" value="1"/>
</dbReference>
<dbReference type="GO" id="GO:0016787">
    <property type="term" value="F:hydrolase activity"/>
    <property type="evidence" value="ECO:0007669"/>
    <property type="project" value="UniProtKB-KW"/>
</dbReference>
<dbReference type="InterPro" id="IPR015797">
    <property type="entry name" value="NUDIX_hydrolase-like_dom_sf"/>
</dbReference>
<evidence type="ECO:0000313" key="3">
    <source>
        <dbReference type="EMBL" id="KAK6330806.1"/>
    </source>
</evidence>
<dbReference type="SUPFAM" id="SSF55811">
    <property type="entry name" value="Nudix"/>
    <property type="match status" value="1"/>
</dbReference>
<protein>
    <recommendedName>
        <fullName evidence="2">Nudix hydrolase domain-containing protein</fullName>
    </recommendedName>
</protein>
<dbReference type="EMBL" id="JAVHNR010000011">
    <property type="protein sequence ID" value="KAK6330806.1"/>
    <property type="molecule type" value="Genomic_DNA"/>
</dbReference>
<dbReference type="PANTHER" id="PTHR43736">
    <property type="entry name" value="ADP-RIBOSE PYROPHOSPHATASE"/>
    <property type="match status" value="1"/>
</dbReference>
<dbReference type="PROSITE" id="PS00893">
    <property type="entry name" value="NUDIX_BOX"/>
    <property type="match status" value="1"/>
</dbReference>
<gene>
    <name evidence="3" type="ORF">TWF718_003005</name>
</gene>
<name>A0AAN8MGX9_9PEZI</name>
<evidence type="ECO:0000313" key="4">
    <source>
        <dbReference type="Proteomes" id="UP001313282"/>
    </source>
</evidence>
<dbReference type="Proteomes" id="UP001313282">
    <property type="component" value="Unassembled WGS sequence"/>
</dbReference>
<reference evidence="3 4" key="1">
    <citation type="submission" date="2019-10" db="EMBL/GenBank/DDBJ databases">
        <authorList>
            <person name="Palmer J.M."/>
        </authorList>
    </citation>
    <scope>NUCLEOTIDE SEQUENCE [LARGE SCALE GENOMIC DNA]</scope>
    <source>
        <strain evidence="3 4">TWF718</strain>
    </source>
</reference>
<evidence type="ECO:0000259" key="2">
    <source>
        <dbReference type="PROSITE" id="PS51462"/>
    </source>
</evidence>
<organism evidence="3 4">
    <name type="scientific">Orbilia javanica</name>
    <dbReference type="NCBI Taxonomy" id="47235"/>
    <lineage>
        <taxon>Eukaryota</taxon>
        <taxon>Fungi</taxon>
        <taxon>Dikarya</taxon>
        <taxon>Ascomycota</taxon>
        <taxon>Pezizomycotina</taxon>
        <taxon>Orbiliomycetes</taxon>
        <taxon>Orbiliales</taxon>
        <taxon>Orbiliaceae</taxon>
        <taxon>Orbilia</taxon>
    </lineage>
</organism>
<dbReference type="InterPro" id="IPR000086">
    <property type="entry name" value="NUDIX_hydrolase_dom"/>
</dbReference>
<dbReference type="Pfam" id="PF00293">
    <property type="entry name" value="NUDIX"/>
    <property type="match status" value="1"/>
</dbReference>
<accession>A0AAN8MGX9</accession>
<feature type="domain" description="Nudix hydrolase" evidence="2">
    <location>
        <begin position="24"/>
        <end position="158"/>
    </location>
</feature>
<proteinExistence type="predicted"/>
<sequence>MAPPQIDGVPSRTIGIKADDIEYQDRLAVRVIVQREESDKIIIIHVKKGNYYKLPGGGVEGDEDYQLAATREVLEETGCKASIETECIGAVEEWRNDLHQISYCYVGSVTDDSGRPELTEDEVLDGLVHEWAPVHEALHKMKGIKPTSELGLYIQKRDTFLLETFLGQSSK</sequence>